<organism evidence="3 4">
    <name type="scientific">Variimorphobacter saccharofermentans</name>
    <dbReference type="NCBI Taxonomy" id="2755051"/>
    <lineage>
        <taxon>Bacteria</taxon>
        <taxon>Bacillati</taxon>
        <taxon>Bacillota</taxon>
        <taxon>Clostridia</taxon>
        <taxon>Lachnospirales</taxon>
        <taxon>Lachnospiraceae</taxon>
        <taxon>Variimorphobacter</taxon>
    </lineage>
</organism>
<comment type="caution">
    <text evidence="3">The sequence shown here is derived from an EMBL/GenBank/DDBJ whole genome shotgun (WGS) entry which is preliminary data.</text>
</comment>
<evidence type="ECO:0000256" key="1">
    <source>
        <dbReference type="SAM" id="MobiDB-lite"/>
    </source>
</evidence>
<evidence type="ECO:0000313" key="4">
    <source>
        <dbReference type="Proteomes" id="UP000574276"/>
    </source>
</evidence>
<dbReference type="InterPro" id="IPR039561">
    <property type="entry name" value="Peptidase_M15C"/>
</dbReference>
<dbReference type="Pfam" id="PF13539">
    <property type="entry name" value="Peptidase_M15_4"/>
    <property type="match status" value="1"/>
</dbReference>
<evidence type="ECO:0000313" key="3">
    <source>
        <dbReference type="EMBL" id="MBB2184635.1"/>
    </source>
</evidence>
<accession>A0A839K405</accession>
<dbReference type="Gene3D" id="3.30.1380.10">
    <property type="match status" value="1"/>
</dbReference>
<dbReference type="SUPFAM" id="SSF55166">
    <property type="entry name" value="Hedgehog/DD-peptidase"/>
    <property type="match status" value="1"/>
</dbReference>
<gene>
    <name evidence="3" type="ORF">H0486_17330</name>
</gene>
<dbReference type="AlphaFoldDB" id="A0A839K405"/>
<sequence>MKKLPSATEIPDPINQENAIYQENNFLPEKNQEQESTGVPDQLNTASVTNSEKEGGAEEVLAQEDSIQFSSEIISEEIKQRINGKSYGKNCDVPYDELRYVKVMHYGFDGEVHQGELIVNKAIAGDIIDIFKELYELKYPIERMVLVDEYDADDNASMADNNSSAFNYRNIDGTDRVSNHSFGTAIDINPLYNPYVRNQNGKQVVTPENGKKYADRSLDCPYYIDTEDPCYKAFISRGFTWGGSWKNSKDYQHFEKKPN</sequence>
<feature type="region of interest" description="Disordered" evidence="1">
    <location>
        <begin position="23"/>
        <end position="48"/>
    </location>
</feature>
<proteinExistence type="predicted"/>
<name>A0A839K405_9FIRM</name>
<evidence type="ECO:0000259" key="2">
    <source>
        <dbReference type="Pfam" id="PF13539"/>
    </source>
</evidence>
<dbReference type="GO" id="GO:0008233">
    <property type="term" value="F:peptidase activity"/>
    <property type="evidence" value="ECO:0007669"/>
    <property type="project" value="InterPro"/>
</dbReference>
<protein>
    <submittedName>
        <fullName evidence="3">M15 family metallopeptidase</fullName>
    </submittedName>
</protein>
<reference evidence="3 4" key="1">
    <citation type="submission" date="2020-07" db="EMBL/GenBank/DDBJ databases">
        <title>Characterization and genome sequencing of isolate MD1, a novel member within the family Lachnospiraceae.</title>
        <authorList>
            <person name="Rettenmaier R."/>
            <person name="Di Bello L."/>
            <person name="Zinser C."/>
            <person name="Scheitz K."/>
            <person name="Liebl W."/>
            <person name="Zverlov V."/>
        </authorList>
    </citation>
    <scope>NUCLEOTIDE SEQUENCE [LARGE SCALE GENOMIC DNA]</scope>
    <source>
        <strain evidence="3 4">MD1</strain>
    </source>
</reference>
<dbReference type="Proteomes" id="UP000574276">
    <property type="component" value="Unassembled WGS sequence"/>
</dbReference>
<feature type="compositionally biased region" description="Polar residues" evidence="1">
    <location>
        <begin position="34"/>
        <end position="48"/>
    </location>
</feature>
<dbReference type="EMBL" id="JACEGA010000001">
    <property type="protein sequence ID" value="MBB2184635.1"/>
    <property type="molecule type" value="Genomic_DNA"/>
</dbReference>
<keyword evidence="4" id="KW-1185">Reference proteome</keyword>
<feature type="domain" description="Peptidase M15C" evidence="2">
    <location>
        <begin position="173"/>
        <end position="256"/>
    </location>
</feature>
<dbReference type="InterPro" id="IPR009045">
    <property type="entry name" value="Zn_M74/Hedgehog-like"/>
</dbReference>